<proteinExistence type="predicted"/>
<accession>A0A329LQI1</accession>
<dbReference type="RefSeq" id="WP_113036569.1">
    <property type="nucleotide sequence ID" value="NZ_QMFB01000050.1"/>
</dbReference>
<dbReference type="OrthoDB" id="4548730at2"/>
<dbReference type="EMBL" id="QMFB01000050">
    <property type="protein sequence ID" value="RAV09402.1"/>
    <property type="molecule type" value="Genomic_DNA"/>
</dbReference>
<evidence type="ECO:0000313" key="2">
    <source>
        <dbReference type="Proteomes" id="UP000250369"/>
    </source>
</evidence>
<keyword evidence="2" id="KW-1185">Reference proteome</keyword>
<evidence type="ECO:0000313" key="1">
    <source>
        <dbReference type="EMBL" id="RAV09402.1"/>
    </source>
</evidence>
<reference evidence="1 2" key="1">
    <citation type="journal article" date="2009" name="Int. J. Syst. Evol. Microbiol.">
        <title>Paenibacillus contaminans sp. nov., isolated from a contaminated laboratory plate.</title>
        <authorList>
            <person name="Chou J.H."/>
            <person name="Lee J.H."/>
            <person name="Lin M.C."/>
            <person name="Chang P.S."/>
            <person name="Arun A.B."/>
            <person name="Young C.C."/>
            <person name="Chen W.M."/>
        </authorList>
    </citation>
    <scope>NUCLEOTIDE SEQUENCE [LARGE SCALE GENOMIC DNA]</scope>
    <source>
        <strain evidence="1 2">CKOBP-6</strain>
    </source>
</reference>
<comment type="caution">
    <text evidence="1">The sequence shown here is derived from an EMBL/GenBank/DDBJ whole genome shotgun (WGS) entry which is preliminary data.</text>
</comment>
<dbReference type="Proteomes" id="UP000250369">
    <property type="component" value="Unassembled WGS sequence"/>
</dbReference>
<dbReference type="AlphaFoldDB" id="A0A329LQI1"/>
<protein>
    <submittedName>
        <fullName evidence="1">Uncharacterized protein</fullName>
    </submittedName>
</protein>
<organism evidence="1 2">
    <name type="scientific">Paenibacillus contaminans</name>
    <dbReference type="NCBI Taxonomy" id="450362"/>
    <lineage>
        <taxon>Bacteria</taxon>
        <taxon>Bacillati</taxon>
        <taxon>Bacillota</taxon>
        <taxon>Bacilli</taxon>
        <taxon>Bacillales</taxon>
        <taxon>Paenibacillaceae</taxon>
        <taxon>Paenibacillus</taxon>
    </lineage>
</organism>
<name>A0A329LQI1_9BACL</name>
<gene>
    <name evidence="1" type="ORF">DQG23_39580</name>
</gene>
<sequence length="76" mass="8563">MWNPVDTKFYAPKLPVAIAAVGDSTEAHFIRTVLEQFNVVTLLHAIGTPVDFLNVIGQKENAPKRRRFLLCTFFTS</sequence>